<protein>
    <recommendedName>
        <fullName evidence="3">SnoaL-like domain-containing protein</fullName>
    </recommendedName>
</protein>
<gene>
    <name evidence="1" type="ORF">BS297_14210</name>
</gene>
<comment type="caution">
    <text evidence="1">The sequence shown here is derived from an EMBL/GenBank/DDBJ whole genome shotgun (WGS) entry which is preliminary data.</text>
</comment>
<reference evidence="1 2" key="1">
    <citation type="journal article" date="2017" name="Poromechanics V (2013)">
        <title>Genomic Characterization of the Arsenic-Tolerant Actinobacterium, &lt;i&gt;Rhodococcus erythropolis&lt;/i&gt; S43.</title>
        <authorList>
            <person name="Retamal-Morales G."/>
            <person name="Mehnert M."/>
            <person name="Schwabe R."/>
            <person name="Tischler D."/>
            <person name="Schloemann M."/>
            <person name="Levican G.J."/>
        </authorList>
    </citation>
    <scope>NUCLEOTIDE SEQUENCE [LARGE SCALE GENOMIC DNA]</scope>
    <source>
        <strain evidence="1 2">S43</strain>
    </source>
</reference>
<evidence type="ECO:0008006" key="3">
    <source>
        <dbReference type="Google" id="ProtNLM"/>
    </source>
</evidence>
<dbReference type="Proteomes" id="UP000325576">
    <property type="component" value="Unassembled WGS sequence"/>
</dbReference>
<dbReference type="InterPro" id="IPR032710">
    <property type="entry name" value="NTF2-like_dom_sf"/>
</dbReference>
<dbReference type="AlphaFoldDB" id="A0A5N5E2P4"/>
<evidence type="ECO:0000313" key="2">
    <source>
        <dbReference type="Proteomes" id="UP000325576"/>
    </source>
</evidence>
<organism evidence="1 2">
    <name type="scientific">Rhodococcus erythropolis</name>
    <name type="common">Arthrobacter picolinophilus</name>
    <dbReference type="NCBI Taxonomy" id="1833"/>
    <lineage>
        <taxon>Bacteria</taxon>
        <taxon>Bacillati</taxon>
        <taxon>Actinomycetota</taxon>
        <taxon>Actinomycetes</taxon>
        <taxon>Mycobacteriales</taxon>
        <taxon>Nocardiaceae</taxon>
        <taxon>Rhodococcus</taxon>
        <taxon>Rhodococcus erythropolis group</taxon>
    </lineage>
</organism>
<name>A0A5N5E2P4_RHOER</name>
<dbReference type="SUPFAM" id="SSF54427">
    <property type="entry name" value="NTF2-like"/>
    <property type="match status" value="1"/>
</dbReference>
<accession>A0A5N5E2P4</accession>
<evidence type="ECO:0000313" key="1">
    <source>
        <dbReference type="EMBL" id="KAB2584688.1"/>
    </source>
</evidence>
<proteinExistence type="predicted"/>
<dbReference type="EMBL" id="MRBO01000410">
    <property type="protein sequence ID" value="KAB2584688.1"/>
    <property type="molecule type" value="Genomic_DNA"/>
</dbReference>
<sequence>MSEMLDLAEKMFGALVLGNVAVLDKIYHTDVKIWHNWDNAEQSREDNLRILSGIPTRYDEFHYDNPRCTVLEDGFLRQHVIRATIGDKTVNVPTIFRVFVDSGKVRRIEEYLDAGQLRKVFA</sequence>
<dbReference type="Gene3D" id="3.10.450.50">
    <property type="match status" value="1"/>
</dbReference>